<reference evidence="3 4" key="1">
    <citation type="submission" date="2018-04" db="EMBL/GenBank/DDBJ databases">
        <authorList>
            <person name="Zhang X."/>
            <person name="Yuan J."/>
            <person name="Li F."/>
            <person name="Xiang J."/>
        </authorList>
    </citation>
    <scope>NUCLEOTIDE SEQUENCE [LARGE SCALE GENOMIC DNA]</scope>
    <source>
        <tissue evidence="3">Muscle</tissue>
    </source>
</reference>
<comment type="caution">
    <text evidence="3">The sequence shown here is derived from an EMBL/GenBank/DDBJ whole genome shotgun (WGS) entry which is preliminary data.</text>
</comment>
<gene>
    <name evidence="3" type="ORF">C7M84_024207</name>
</gene>
<dbReference type="AlphaFoldDB" id="A0A423U1Q4"/>
<feature type="compositionally biased region" description="Low complexity" evidence="2">
    <location>
        <begin position="11"/>
        <end position="22"/>
    </location>
</feature>
<keyword evidence="4" id="KW-1185">Reference proteome</keyword>
<organism evidence="3 4">
    <name type="scientific">Penaeus vannamei</name>
    <name type="common">Whiteleg shrimp</name>
    <name type="synonym">Litopenaeus vannamei</name>
    <dbReference type="NCBI Taxonomy" id="6689"/>
    <lineage>
        <taxon>Eukaryota</taxon>
        <taxon>Metazoa</taxon>
        <taxon>Ecdysozoa</taxon>
        <taxon>Arthropoda</taxon>
        <taxon>Crustacea</taxon>
        <taxon>Multicrustacea</taxon>
        <taxon>Malacostraca</taxon>
        <taxon>Eumalacostraca</taxon>
        <taxon>Eucarida</taxon>
        <taxon>Decapoda</taxon>
        <taxon>Dendrobranchiata</taxon>
        <taxon>Penaeoidea</taxon>
        <taxon>Penaeidae</taxon>
        <taxon>Penaeus</taxon>
    </lineage>
</organism>
<evidence type="ECO:0008006" key="5">
    <source>
        <dbReference type="Google" id="ProtNLM"/>
    </source>
</evidence>
<name>A0A423U1Q4_PENVA</name>
<evidence type="ECO:0000256" key="1">
    <source>
        <dbReference type="SAM" id="Coils"/>
    </source>
</evidence>
<dbReference type="Gene3D" id="2.40.70.10">
    <property type="entry name" value="Acid Proteases"/>
    <property type="match status" value="1"/>
</dbReference>
<dbReference type="CDD" id="cd00303">
    <property type="entry name" value="retropepsin_like"/>
    <property type="match status" value="1"/>
</dbReference>
<dbReference type="SUPFAM" id="SSF50630">
    <property type="entry name" value="Acid proteases"/>
    <property type="match status" value="1"/>
</dbReference>
<keyword evidence="1" id="KW-0175">Coiled coil</keyword>
<evidence type="ECO:0000256" key="2">
    <source>
        <dbReference type="SAM" id="MobiDB-lite"/>
    </source>
</evidence>
<feature type="coiled-coil region" evidence="1">
    <location>
        <begin position="148"/>
        <end position="179"/>
    </location>
</feature>
<reference evidence="3 4" key="2">
    <citation type="submission" date="2019-01" db="EMBL/GenBank/DDBJ databases">
        <title>The decoding of complex shrimp genome reveals the adaptation for benthos swimmer, frequently molting mechanism and breeding impact on genome.</title>
        <authorList>
            <person name="Sun Y."/>
            <person name="Gao Y."/>
            <person name="Yu Y."/>
        </authorList>
    </citation>
    <scope>NUCLEOTIDE SEQUENCE [LARGE SCALE GENOMIC DNA]</scope>
    <source>
        <tissue evidence="3">Muscle</tissue>
    </source>
</reference>
<dbReference type="Proteomes" id="UP000283509">
    <property type="component" value="Unassembled WGS sequence"/>
</dbReference>
<feature type="region of interest" description="Disordered" evidence="2">
    <location>
        <begin position="91"/>
        <end position="147"/>
    </location>
</feature>
<dbReference type="InterPro" id="IPR021109">
    <property type="entry name" value="Peptidase_aspartic_dom_sf"/>
</dbReference>
<sequence>MPGRGRPLRATRSSSQPSSRTSSPDHRASLIVVQGSDSQVQDAVRAVESEVTIMEEMVQRMTELIAQNREELLRRMEEMARTSEDRLQRLEDHLQGRTAPTEAVVSRSNGSQVPSAVQPEEPPADAPLPHNRQGASPPATRSSSPIHHVATREDLQEWQQQLEERERRLQRQERALQNQQLPGYRREEEAQPGLSYVRTAMSQQRITFDQQPSLISRDVIPYLVSRDSIPHFKGETSACEPLKRNQEVESYIRAIENLVRPATDDAYIRAARASCRGRAETIINSESFDGIQDWDTFKRQLRRKFRGTYSASDFFKVLYDHGMTERQAPMDFFLEVEASVFQGYRDHRGAVGEPSELIRRVFLAGLPSTLRDLLVLKDDCSPIQLAETARSFGTPGMASGTAVPTLATSLRTTSKRTTTSFDVALQTGHLVLETVMTCSLLPPHRHLLSLFPRLQYHGVMYGVNIIEVQPTAPGNAELLPVSLHHQPTLVSVVEGAVTCLVSAPFREARKEGFPTSLATLQEGTRTRSITVQTEPVQTTAAVTTPAVGGRPVVALSVDGKTLLCFIDTGSQVTLVKPSALEVIDPAKKLRHYASSKILQGVSGEPFHPAAEVTLSFNIKRSCATSPPIVADLSFHGDVLLGTDFLRRQDFHFADGSPITSWTAHPGRLVPDSGLSHLWERSTVFPSPRAITNSCNQPSGTQLPGIMYLLSGLALRTNSTSLREERQNPGGAAAGRDRCPVSSGCTLPRGLGSSTSATTEHRFLLQAEEESAFTTASAVTELKHFTKSLSLDGSVEEMEWDDFCRLT</sequence>
<proteinExistence type="predicted"/>
<dbReference type="EMBL" id="QCYY01000795">
    <property type="protein sequence ID" value="ROT82635.1"/>
    <property type="molecule type" value="Genomic_DNA"/>
</dbReference>
<evidence type="ECO:0000313" key="4">
    <source>
        <dbReference type="Proteomes" id="UP000283509"/>
    </source>
</evidence>
<evidence type="ECO:0000313" key="3">
    <source>
        <dbReference type="EMBL" id="ROT82635.1"/>
    </source>
</evidence>
<feature type="compositionally biased region" description="Polar residues" evidence="2">
    <location>
        <begin position="106"/>
        <end position="115"/>
    </location>
</feature>
<protein>
    <recommendedName>
        <fullName evidence="5">Peptidase A2 domain-containing protein</fullName>
    </recommendedName>
</protein>
<feature type="region of interest" description="Disordered" evidence="2">
    <location>
        <begin position="1"/>
        <end position="27"/>
    </location>
</feature>
<accession>A0A423U1Q4</accession>